<keyword evidence="12" id="KW-0233">DNA recombination</keyword>
<keyword evidence="4" id="KW-0479">Metal-binding</keyword>
<dbReference type="PROSITE" id="PS51194">
    <property type="entry name" value="HELICASE_CTER"/>
    <property type="match status" value="1"/>
</dbReference>
<evidence type="ECO:0000256" key="7">
    <source>
        <dbReference type="ARBA" id="ARBA00022801"/>
    </source>
</evidence>
<dbReference type="SUPFAM" id="SSF52540">
    <property type="entry name" value="P-loop containing nucleoside triphosphate hydrolases"/>
    <property type="match status" value="2"/>
</dbReference>
<accession>A0A1A9RYJ2</accession>
<dbReference type="SMART" id="SM00956">
    <property type="entry name" value="RQC"/>
    <property type="match status" value="1"/>
</dbReference>
<dbReference type="InterPro" id="IPR036388">
    <property type="entry name" value="WH-like_DNA-bd_sf"/>
</dbReference>
<evidence type="ECO:0000313" key="21">
    <source>
        <dbReference type="Proteomes" id="UP000077885"/>
    </source>
</evidence>
<dbReference type="GO" id="GO:0009378">
    <property type="term" value="F:four-way junction helicase activity"/>
    <property type="evidence" value="ECO:0007669"/>
    <property type="project" value="TreeGrafter"/>
</dbReference>
<feature type="domain" description="Helicase C-terminal" evidence="19">
    <location>
        <begin position="216"/>
        <end position="364"/>
    </location>
</feature>
<keyword evidence="7" id="KW-0378">Hydrolase</keyword>
<dbReference type="GO" id="GO:0006260">
    <property type="term" value="P:DNA replication"/>
    <property type="evidence" value="ECO:0007669"/>
    <property type="project" value="InterPro"/>
</dbReference>
<reference evidence="21" key="1">
    <citation type="submission" date="2016-05" db="EMBL/GenBank/DDBJ databases">
        <title>Draft genome of Corynebacterium afermentans subsp. afermentans LCDC 88199T.</title>
        <authorList>
            <person name="Bernier A.-M."/>
            <person name="Bernard K."/>
        </authorList>
    </citation>
    <scope>NUCLEOTIDE SEQUENCE [LARGE SCALE GENOMIC DNA]</scope>
    <source>
        <strain evidence="21">NML02-A-017</strain>
    </source>
</reference>
<evidence type="ECO:0000256" key="6">
    <source>
        <dbReference type="ARBA" id="ARBA00022763"/>
    </source>
</evidence>
<dbReference type="RefSeq" id="WP_067591195.1">
    <property type="nucleotide sequence ID" value="NZ_LXSL01000014.1"/>
</dbReference>
<dbReference type="Pfam" id="PF00271">
    <property type="entry name" value="Helicase_C"/>
    <property type="match status" value="1"/>
</dbReference>
<evidence type="ECO:0000313" key="20">
    <source>
        <dbReference type="EMBL" id="OAM29275.1"/>
    </source>
</evidence>
<dbReference type="GO" id="GO:0005737">
    <property type="term" value="C:cytoplasm"/>
    <property type="evidence" value="ECO:0007669"/>
    <property type="project" value="TreeGrafter"/>
</dbReference>
<evidence type="ECO:0000259" key="19">
    <source>
        <dbReference type="PROSITE" id="PS51194"/>
    </source>
</evidence>
<dbReference type="FunFam" id="3.40.50.300:FF:000156">
    <property type="entry name" value="ATP-dependent DNA helicase recQ"/>
    <property type="match status" value="1"/>
</dbReference>
<dbReference type="InterPro" id="IPR018982">
    <property type="entry name" value="RQC_domain"/>
</dbReference>
<dbReference type="PROSITE" id="PS51192">
    <property type="entry name" value="HELICASE_ATP_BIND_1"/>
    <property type="match status" value="1"/>
</dbReference>
<keyword evidence="6" id="KW-0227">DNA damage</keyword>
<dbReference type="Gene3D" id="1.10.10.10">
    <property type="entry name" value="Winged helix-like DNA-binding domain superfamily/Winged helix DNA-binding domain"/>
    <property type="match status" value="1"/>
</dbReference>
<dbReference type="NCBIfam" id="TIGR01389">
    <property type="entry name" value="recQ"/>
    <property type="match status" value="1"/>
</dbReference>
<dbReference type="GO" id="GO:0030894">
    <property type="term" value="C:replisome"/>
    <property type="evidence" value="ECO:0007669"/>
    <property type="project" value="TreeGrafter"/>
</dbReference>
<proteinExistence type="inferred from homology"/>
<dbReference type="InterPro" id="IPR014001">
    <property type="entry name" value="Helicase_ATP-bd"/>
</dbReference>
<dbReference type="PROSITE" id="PS50967">
    <property type="entry name" value="HRDC"/>
    <property type="match status" value="1"/>
</dbReference>
<evidence type="ECO:0000256" key="1">
    <source>
        <dbReference type="ARBA" id="ARBA00001946"/>
    </source>
</evidence>
<evidence type="ECO:0000256" key="2">
    <source>
        <dbReference type="ARBA" id="ARBA00001947"/>
    </source>
</evidence>
<comment type="cofactor">
    <cofactor evidence="2">
        <name>Zn(2+)</name>
        <dbReference type="ChEBI" id="CHEBI:29105"/>
    </cofactor>
</comment>
<gene>
    <name evidence="20" type="ORF">A7P95_03415</name>
</gene>
<protein>
    <recommendedName>
        <fullName evidence="16">DNA helicase RecQ</fullName>
        <ecNumber evidence="16">5.6.2.4</ecNumber>
    </recommendedName>
</protein>
<feature type="domain" description="HRDC" evidence="17">
    <location>
        <begin position="524"/>
        <end position="604"/>
    </location>
</feature>
<dbReference type="CDD" id="cd18794">
    <property type="entry name" value="SF2_C_RecQ"/>
    <property type="match status" value="1"/>
</dbReference>
<dbReference type="AlphaFoldDB" id="A0A1A9RYJ2"/>
<name>A0A1A9RYJ2_9NEIS</name>
<dbReference type="GO" id="GO:0009432">
    <property type="term" value="P:SOS response"/>
    <property type="evidence" value="ECO:0007669"/>
    <property type="project" value="UniProtKB-UniRule"/>
</dbReference>
<evidence type="ECO:0000256" key="4">
    <source>
        <dbReference type="ARBA" id="ARBA00022723"/>
    </source>
</evidence>
<dbReference type="GO" id="GO:0006281">
    <property type="term" value="P:DNA repair"/>
    <property type="evidence" value="ECO:0007669"/>
    <property type="project" value="UniProtKB-KW"/>
</dbReference>
<dbReference type="SMART" id="SM00490">
    <property type="entry name" value="HELICc"/>
    <property type="match status" value="1"/>
</dbReference>
<feature type="domain" description="Helicase ATP-binding" evidence="18">
    <location>
        <begin position="27"/>
        <end position="195"/>
    </location>
</feature>
<dbReference type="GO" id="GO:0006310">
    <property type="term" value="P:DNA recombination"/>
    <property type="evidence" value="ECO:0007669"/>
    <property type="project" value="UniProtKB-UniRule"/>
</dbReference>
<dbReference type="InterPro" id="IPR006293">
    <property type="entry name" value="DNA_helicase_ATP-dep_RecQ_bac"/>
</dbReference>
<dbReference type="Pfam" id="PF09382">
    <property type="entry name" value="RQC"/>
    <property type="match status" value="1"/>
</dbReference>
<dbReference type="PANTHER" id="PTHR13710">
    <property type="entry name" value="DNA HELICASE RECQ FAMILY MEMBER"/>
    <property type="match status" value="1"/>
</dbReference>
<keyword evidence="8 20" id="KW-0347">Helicase</keyword>
<dbReference type="CDD" id="cd17920">
    <property type="entry name" value="DEXHc_RecQ"/>
    <property type="match status" value="1"/>
</dbReference>
<dbReference type="FunFam" id="3.40.50.300:FF:001389">
    <property type="entry name" value="ATP-dependent DNA helicase RecQ"/>
    <property type="match status" value="1"/>
</dbReference>
<dbReference type="STRING" id="1795827.A7P95_03415"/>
<comment type="similarity">
    <text evidence="3">Belongs to the helicase family. RecQ subfamily.</text>
</comment>
<dbReference type="Pfam" id="PF16124">
    <property type="entry name" value="RecQ_Zn_bind"/>
    <property type="match status" value="1"/>
</dbReference>
<dbReference type="Pfam" id="PF00270">
    <property type="entry name" value="DEAD"/>
    <property type="match status" value="1"/>
</dbReference>
<dbReference type="SMART" id="SM00487">
    <property type="entry name" value="DEXDc"/>
    <property type="match status" value="1"/>
</dbReference>
<dbReference type="SMART" id="SM00341">
    <property type="entry name" value="HRDC"/>
    <property type="match status" value="1"/>
</dbReference>
<dbReference type="InterPro" id="IPR011545">
    <property type="entry name" value="DEAD/DEAH_box_helicase_dom"/>
</dbReference>
<comment type="cofactor">
    <cofactor evidence="1">
        <name>Mg(2+)</name>
        <dbReference type="ChEBI" id="CHEBI:18420"/>
    </cofactor>
</comment>
<evidence type="ECO:0000256" key="8">
    <source>
        <dbReference type="ARBA" id="ARBA00022806"/>
    </source>
</evidence>
<dbReference type="SUPFAM" id="SSF47819">
    <property type="entry name" value="HRDC-like"/>
    <property type="match status" value="1"/>
</dbReference>
<dbReference type="InterPro" id="IPR027417">
    <property type="entry name" value="P-loop_NTPase"/>
</dbReference>
<evidence type="ECO:0000256" key="13">
    <source>
        <dbReference type="ARBA" id="ARBA00023204"/>
    </source>
</evidence>
<evidence type="ECO:0000256" key="9">
    <source>
        <dbReference type="ARBA" id="ARBA00022833"/>
    </source>
</evidence>
<dbReference type="Pfam" id="PF00570">
    <property type="entry name" value="HRDC"/>
    <property type="match status" value="1"/>
</dbReference>
<dbReference type="InterPro" id="IPR002121">
    <property type="entry name" value="HRDC_dom"/>
</dbReference>
<dbReference type="OrthoDB" id="9760034at2"/>
<dbReference type="Proteomes" id="UP000077885">
    <property type="component" value="Unassembled WGS sequence"/>
</dbReference>
<dbReference type="PANTHER" id="PTHR13710:SF105">
    <property type="entry name" value="ATP-DEPENDENT DNA HELICASE Q1"/>
    <property type="match status" value="1"/>
</dbReference>
<dbReference type="InterPro" id="IPR010997">
    <property type="entry name" value="HRDC-like_sf"/>
</dbReference>
<dbReference type="Gene3D" id="1.10.150.80">
    <property type="entry name" value="HRDC domain"/>
    <property type="match status" value="1"/>
</dbReference>
<comment type="catalytic activity">
    <reaction evidence="15">
        <text>Couples ATP hydrolysis with the unwinding of duplex DNA by translocating in the 3'-5' direction.</text>
        <dbReference type="EC" id="5.6.2.4"/>
    </reaction>
</comment>
<dbReference type="GO" id="GO:0043138">
    <property type="term" value="F:3'-5' DNA helicase activity"/>
    <property type="evidence" value="ECO:0007669"/>
    <property type="project" value="UniProtKB-EC"/>
</dbReference>
<keyword evidence="5" id="KW-0547">Nucleotide-binding</keyword>
<keyword evidence="13" id="KW-0234">DNA repair</keyword>
<organism evidence="20 21">
    <name type="scientific">Eikenella longinqua</name>
    <dbReference type="NCBI Taxonomy" id="1795827"/>
    <lineage>
        <taxon>Bacteria</taxon>
        <taxon>Pseudomonadati</taxon>
        <taxon>Pseudomonadota</taxon>
        <taxon>Betaproteobacteria</taxon>
        <taxon>Neisseriales</taxon>
        <taxon>Neisseriaceae</taxon>
        <taxon>Eikenella</taxon>
    </lineage>
</organism>
<evidence type="ECO:0000256" key="14">
    <source>
        <dbReference type="ARBA" id="ARBA00023235"/>
    </source>
</evidence>
<dbReference type="EC" id="5.6.2.4" evidence="16"/>
<dbReference type="GO" id="GO:0046872">
    <property type="term" value="F:metal ion binding"/>
    <property type="evidence" value="ECO:0007669"/>
    <property type="project" value="UniProtKB-KW"/>
</dbReference>
<evidence type="ECO:0000259" key="18">
    <source>
        <dbReference type="PROSITE" id="PS51192"/>
    </source>
</evidence>
<evidence type="ECO:0000256" key="5">
    <source>
        <dbReference type="ARBA" id="ARBA00022741"/>
    </source>
</evidence>
<keyword evidence="9" id="KW-0862">Zinc</keyword>
<keyword evidence="14" id="KW-0413">Isomerase</keyword>
<dbReference type="GO" id="GO:0003677">
    <property type="term" value="F:DNA binding"/>
    <property type="evidence" value="ECO:0007669"/>
    <property type="project" value="UniProtKB-KW"/>
</dbReference>
<dbReference type="EMBL" id="LXSL01000014">
    <property type="protein sequence ID" value="OAM29275.1"/>
    <property type="molecule type" value="Genomic_DNA"/>
</dbReference>
<keyword evidence="11" id="KW-0238">DNA-binding</keyword>
<sequence length="612" mass="68662">MPQPAALSILRDVFGYHAFRGRQEEIVNMLAGGESLLVLMPTGGGKSLCYQIPALMRRGLTVVVSPLIALMDDQVAALQAAGVAAASVHSGIGSSQIRQTADEIEAGYLKLLYVSPERLVSERFLRFLDHTEISLFAIDEAHCVSQWGHDFRPEYRQLGLLAERYPAIPRIALTATADAETRADIKHYLHLENAPEFVASFDRPNIYYQIIEKNNGKKQLLDFLSHRPSGESGIVYCLSRKKVEDTAAFLCEHGYRALPYHAGLSMEERNEHQHRFTREEGLIIVATVAFGMGIDKPDVRFVAHLDMPQSIEHFYQESGRAGRDGQPAASWLCYGLNDYALLRERIQTGNSSDFQKQIEQQKLEAMFAVCETSGCRRAALLRHFGEDSPPCGHCDNCLHPPVRFDATENVQKLLSCIYRVGQRFAAGYVINVLRGKADDWIRQNRHDQLSTYGIGTALSDKEWRGVIRQCIGQGLLATDPQNYHALLLTEAARPVLQGKQNIMLRPLKRAKSATRTPREQWLRTEREERLWQALRQWRTERARTDNVPAYIICGDRTLQDIVQQRPATPADLPSIYGLGEAKIQKFGSDILQVCAQFVQDNAEAGPPPEAAS</sequence>
<dbReference type="GO" id="GO:0016787">
    <property type="term" value="F:hydrolase activity"/>
    <property type="evidence" value="ECO:0007669"/>
    <property type="project" value="UniProtKB-KW"/>
</dbReference>
<evidence type="ECO:0000256" key="15">
    <source>
        <dbReference type="ARBA" id="ARBA00034617"/>
    </source>
</evidence>
<evidence type="ECO:0000256" key="3">
    <source>
        <dbReference type="ARBA" id="ARBA00005446"/>
    </source>
</evidence>
<comment type="caution">
    <text evidence="20">The sequence shown here is derived from an EMBL/GenBank/DDBJ whole genome shotgun (WGS) entry which is preliminary data.</text>
</comment>
<evidence type="ECO:0000256" key="11">
    <source>
        <dbReference type="ARBA" id="ARBA00023125"/>
    </source>
</evidence>
<dbReference type="GO" id="GO:0043590">
    <property type="term" value="C:bacterial nucleoid"/>
    <property type="evidence" value="ECO:0007669"/>
    <property type="project" value="TreeGrafter"/>
</dbReference>
<dbReference type="InterPro" id="IPR001650">
    <property type="entry name" value="Helicase_C-like"/>
</dbReference>
<evidence type="ECO:0000256" key="16">
    <source>
        <dbReference type="NCBIfam" id="TIGR01389"/>
    </source>
</evidence>
<keyword evidence="10" id="KW-0067">ATP-binding</keyword>
<dbReference type="Gene3D" id="3.40.50.300">
    <property type="entry name" value="P-loop containing nucleotide triphosphate hydrolases"/>
    <property type="match status" value="2"/>
</dbReference>
<evidence type="ECO:0000259" key="17">
    <source>
        <dbReference type="PROSITE" id="PS50967"/>
    </source>
</evidence>
<keyword evidence="21" id="KW-1185">Reference proteome</keyword>
<evidence type="ECO:0000256" key="10">
    <source>
        <dbReference type="ARBA" id="ARBA00022840"/>
    </source>
</evidence>
<dbReference type="InterPro" id="IPR032284">
    <property type="entry name" value="RecQ_Zn-bd"/>
</dbReference>
<dbReference type="GO" id="GO:0005524">
    <property type="term" value="F:ATP binding"/>
    <property type="evidence" value="ECO:0007669"/>
    <property type="project" value="UniProtKB-KW"/>
</dbReference>
<dbReference type="InterPro" id="IPR004589">
    <property type="entry name" value="DNA_helicase_ATP-dep_RecQ"/>
</dbReference>
<dbReference type="NCBIfam" id="TIGR00614">
    <property type="entry name" value="recQ_fam"/>
    <property type="match status" value="1"/>
</dbReference>
<evidence type="ECO:0000256" key="12">
    <source>
        <dbReference type="ARBA" id="ARBA00023172"/>
    </source>
</evidence>
<dbReference type="InterPro" id="IPR044876">
    <property type="entry name" value="HRDC_dom_sf"/>
</dbReference>